<evidence type="ECO:0000313" key="9">
    <source>
        <dbReference type="Proteomes" id="UP000179807"/>
    </source>
</evidence>
<keyword evidence="5 7" id="KW-0508">mRNA splicing</keyword>
<keyword evidence="9" id="KW-1185">Reference proteome</keyword>
<dbReference type="VEuPathDB" id="TrichDB:TRFO_35353"/>
<keyword evidence="6 7" id="KW-0539">Nucleus</keyword>
<dbReference type="EMBL" id="MLAK01001066">
    <property type="protein sequence ID" value="OHS98262.1"/>
    <property type="molecule type" value="Genomic_DNA"/>
</dbReference>
<dbReference type="GeneID" id="94844906"/>
<evidence type="ECO:0000256" key="7">
    <source>
        <dbReference type="RuleBase" id="RU367071"/>
    </source>
</evidence>
<evidence type="ECO:0000256" key="2">
    <source>
        <dbReference type="ARBA" id="ARBA00007203"/>
    </source>
</evidence>
<proteinExistence type="inferred from homology"/>
<comment type="subunit">
    <text evidence="7">Associated with the spliceosome.</text>
</comment>
<dbReference type="InterPro" id="IPR039974">
    <property type="entry name" value="Splicing_factor_SLU7"/>
</dbReference>
<reference evidence="8" key="1">
    <citation type="submission" date="2016-10" db="EMBL/GenBank/DDBJ databases">
        <authorList>
            <person name="Benchimol M."/>
            <person name="Almeida L.G."/>
            <person name="Vasconcelos A.T."/>
            <person name="Perreira-Neves A."/>
            <person name="Rosa I.A."/>
            <person name="Tasca T."/>
            <person name="Bogo M.R."/>
            <person name="de Souza W."/>
        </authorList>
    </citation>
    <scope>NUCLEOTIDE SEQUENCE [LARGE SCALE GENOMIC DNA]</scope>
    <source>
        <strain evidence="8">K</strain>
    </source>
</reference>
<dbReference type="PANTHER" id="PTHR12942:SF2">
    <property type="entry name" value="PRE-MRNA-SPLICING FACTOR SLU7"/>
    <property type="match status" value="1"/>
</dbReference>
<dbReference type="AlphaFoldDB" id="A0A1J4JGE5"/>
<comment type="similarity">
    <text evidence="2 7">Belongs to the SLU7 family.</text>
</comment>
<keyword evidence="4 7" id="KW-0747">Spliceosome</keyword>
<comment type="subcellular location">
    <subcellularLocation>
        <location evidence="1 7">Nucleus</location>
    </subcellularLocation>
</comment>
<evidence type="ECO:0000256" key="5">
    <source>
        <dbReference type="ARBA" id="ARBA00023187"/>
    </source>
</evidence>
<evidence type="ECO:0000256" key="4">
    <source>
        <dbReference type="ARBA" id="ARBA00022728"/>
    </source>
</evidence>
<name>A0A1J4JGE5_9EUKA</name>
<evidence type="ECO:0000256" key="3">
    <source>
        <dbReference type="ARBA" id="ARBA00022664"/>
    </source>
</evidence>
<protein>
    <recommendedName>
        <fullName evidence="7">Pre-mRNA-splicing factor SLU7</fullName>
    </recommendedName>
</protein>
<dbReference type="GO" id="GO:0005681">
    <property type="term" value="C:spliceosomal complex"/>
    <property type="evidence" value="ECO:0007669"/>
    <property type="project" value="UniProtKB-UniRule"/>
</dbReference>
<keyword evidence="3 7" id="KW-0507">mRNA processing</keyword>
<organism evidence="8 9">
    <name type="scientific">Tritrichomonas foetus</name>
    <dbReference type="NCBI Taxonomy" id="1144522"/>
    <lineage>
        <taxon>Eukaryota</taxon>
        <taxon>Metamonada</taxon>
        <taxon>Parabasalia</taxon>
        <taxon>Tritrichomonadida</taxon>
        <taxon>Tritrichomonadidae</taxon>
        <taxon>Tritrichomonas</taxon>
    </lineage>
</organism>
<dbReference type="GO" id="GO:0030628">
    <property type="term" value="F:pre-mRNA 3'-splice site binding"/>
    <property type="evidence" value="ECO:0007669"/>
    <property type="project" value="UniProtKB-UniRule"/>
</dbReference>
<dbReference type="OrthoDB" id="249612at2759"/>
<dbReference type="PANTHER" id="PTHR12942">
    <property type="entry name" value="STEP II SPLICING FACTOR SLU7"/>
    <property type="match status" value="1"/>
</dbReference>
<comment type="function">
    <text evidence="7">Involved in pre-mRNA splicing.</text>
</comment>
<comment type="caution">
    <text evidence="8">The sequence shown here is derived from an EMBL/GenBank/DDBJ whole genome shotgun (WGS) entry which is preliminary data.</text>
</comment>
<dbReference type="Proteomes" id="UP000179807">
    <property type="component" value="Unassembled WGS sequence"/>
</dbReference>
<dbReference type="GO" id="GO:0000398">
    <property type="term" value="P:mRNA splicing, via spliceosome"/>
    <property type="evidence" value="ECO:0007669"/>
    <property type="project" value="UniProtKB-UniRule"/>
</dbReference>
<sequence>MATEFDPDNLPPEGNLSGTRLPKYVKKAPWYFETKDTLDHLRMAPFAQQKYNDLDDFVKHGRSRQKEIVKWKPGSCRNCGAPTHTEFECTERPRKRNARVVGESIIDKEVIEEHDLSYEAKHDHYSNYDKNRWWHEVRGHFRYADQVRANKGNVYEEKVEIQEQFGHSGFRNRLDTAAYIEALDKNNKKKAEDDADLFVKPIAKDGEAKEHLLMAWEGDEKTRMKIRGIKKKNTKGFSINKPKMIDANAPDV</sequence>
<evidence type="ECO:0000256" key="1">
    <source>
        <dbReference type="ARBA" id="ARBA00004123"/>
    </source>
</evidence>
<gene>
    <name evidence="8" type="ORF">TRFO_35353</name>
</gene>
<accession>A0A1J4JGE5</accession>
<dbReference type="RefSeq" id="XP_068351399.1">
    <property type="nucleotide sequence ID" value="XM_068510202.1"/>
</dbReference>
<evidence type="ECO:0000256" key="6">
    <source>
        <dbReference type="ARBA" id="ARBA00023242"/>
    </source>
</evidence>
<evidence type="ECO:0000313" key="8">
    <source>
        <dbReference type="EMBL" id="OHS98262.1"/>
    </source>
</evidence>